<accession>A0A4Z2CXP8</accession>
<dbReference type="AlphaFoldDB" id="A0A4Z2CXP8"/>
<dbReference type="EMBL" id="SKCS01000403">
    <property type="protein sequence ID" value="TNN08740.1"/>
    <property type="molecule type" value="Genomic_DNA"/>
</dbReference>
<evidence type="ECO:0000313" key="1">
    <source>
        <dbReference type="EMBL" id="TNN08738.1"/>
    </source>
</evidence>
<sequence>MCLIDVDMWIQCEMGEPPRPWCSGYHGCLPSSRSGFDSRRSHAVLKRLLTKCITHAQTQLHSSTHRATQRHTRTHTLLPPLPNTFAPAYIHMCMQTNCRHMRAHTNNSQSLPPSNTSTVSDAPLHGVIPPTHVTASTHLLTAKYPLTHLTTSLQCASSLLHSPVIDSSTLQYTVARPPPSYTYSHHSLTDYFTHNTMDNQTLTYSYAHAKITPFIRYLHHIFACTHSHLLSSSHTHRHSGDHGDTESTCDWEIFTSIDNLLVAD</sequence>
<dbReference type="EMBL" id="SKCS01000403">
    <property type="protein sequence ID" value="TNN08741.1"/>
    <property type="molecule type" value="Genomic_DNA"/>
</dbReference>
<evidence type="ECO:0000313" key="3">
    <source>
        <dbReference type="EMBL" id="TNN08740.1"/>
    </source>
</evidence>
<evidence type="ECO:0000313" key="4">
    <source>
        <dbReference type="EMBL" id="TNN08741.1"/>
    </source>
</evidence>
<comment type="caution">
    <text evidence="3">The sequence shown here is derived from an EMBL/GenBank/DDBJ whole genome shotgun (WGS) entry which is preliminary data.</text>
</comment>
<protein>
    <submittedName>
        <fullName evidence="3">Uncharacterized protein</fullName>
    </submittedName>
</protein>
<dbReference type="Proteomes" id="UP000311919">
    <property type="component" value="Unassembled WGS sequence"/>
</dbReference>
<organism evidence="3 5">
    <name type="scientific">Schistosoma japonicum</name>
    <name type="common">Blood fluke</name>
    <dbReference type="NCBI Taxonomy" id="6182"/>
    <lineage>
        <taxon>Eukaryota</taxon>
        <taxon>Metazoa</taxon>
        <taxon>Spiralia</taxon>
        <taxon>Lophotrochozoa</taxon>
        <taxon>Platyhelminthes</taxon>
        <taxon>Trematoda</taxon>
        <taxon>Digenea</taxon>
        <taxon>Strigeidida</taxon>
        <taxon>Schistosomatoidea</taxon>
        <taxon>Schistosomatidae</taxon>
        <taxon>Schistosoma</taxon>
    </lineage>
</organism>
<proteinExistence type="predicted"/>
<dbReference type="EMBL" id="SKCS01000403">
    <property type="protein sequence ID" value="TNN08738.1"/>
    <property type="molecule type" value="Genomic_DNA"/>
</dbReference>
<evidence type="ECO:0000313" key="5">
    <source>
        <dbReference type="Proteomes" id="UP000311919"/>
    </source>
</evidence>
<evidence type="ECO:0000313" key="2">
    <source>
        <dbReference type="EMBL" id="TNN08739.1"/>
    </source>
</evidence>
<dbReference type="EMBL" id="SKCS01000403">
    <property type="protein sequence ID" value="TNN08739.1"/>
    <property type="molecule type" value="Genomic_DNA"/>
</dbReference>
<keyword evidence="5" id="KW-1185">Reference proteome</keyword>
<reference evidence="3 5" key="1">
    <citation type="submission" date="2019-03" db="EMBL/GenBank/DDBJ databases">
        <title>An improved genome assembly of the fluke Schistosoma japonicum.</title>
        <authorList>
            <person name="Hu W."/>
            <person name="Luo F."/>
            <person name="Yin M."/>
            <person name="Mo X."/>
            <person name="Sun C."/>
            <person name="Wu Q."/>
            <person name="Zhu B."/>
            <person name="Xiang M."/>
            <person name="Wang J."/>
            <person name="Wang Y."/>
            <person name="Zhang T."/>
            <person name="Xu B."/>
            <person name="Zheng H."/>
            <person name="Feng Z."/>
        </authorList>
    </citation>
    <scope>NUCLEOTIDE SEQUENCE [LARGE SCALE GENOMIC DNA]</scope>
    <source>
        <strain evidence="3">HuSjv2</strain>
        <tissue evidence="3">Worms</tissue>
    </source>
</reference>
<gene>
    <name evidence="1" type="ORF">EWB00_006737</name>
    <name evidence="2" type="ORF">EWB00_006739</name>
    <name evidence="3" type="ORF">EWB00_006741</name>
    <name evidence="4" type="ORF">EWB00_006743</name>
</gene>
<name>A0A4Z2CXP8_SCHJA</name>